<evidence type="ECO:0000256" key="5">
    <source>
        <dbReference type="SAM" id="MobiDB-lite"/>
    </source>
</evidence>
<comment type="subcellular location">
    <subcellularLocation>
        <location evidence="1">Membrane</location>
        <topology evidence="1">Multi-pass membrane protein</topology>
    </subcellularLocation>
</comment>
<evidence type="ECO:0000256" key="1">
    <source>
        <dbReference type="ARBA" id="ARBA00004141"/>
    </source>
</evidence>
<comment type="caution">
    <text evidence="8">The sequence shown here is derived from an EMBL/GenBank/DDBJ whole genome shotgun (WGS) entry which is preliminary data.</text>
</comment>
<feature type="transmembrane region" description="Helical" evidence="6">
    <location>
        <begin position="108"/>
        <end position="125"/>
    </location>
</feature>
<evidence type="ECO:0000313" key="8">
    <source>
        <dbReference type="EMBL" id="PGH17484.1"/>
    </source>
</evidence>
<dbReference type="PANTHER" id="PTHR23501:SF67">
    <property type="entry name" value="MFS MULTIDRUG EFFLUX TRANSPORTER (EUROFUNG)"/>
    <property type="match status" value="1"/>
</dbReference>
<evidence type="ECO:0000259" key="7">
    <source>
        <dbReference type="PROSITE" id="PS50850"/>
    </source>
</evidence>
<dbReference type="Proteomes" id="UP000223968">
    <property type="component" value="Unassembled WGS sequence"/>
</dbReference>
<feature type="transmembrane region" description="Helical" evidence="6">
    <location>
        <begin position="223"/>
        <end position="244"/>
    </location>
</feature>
<feature type="transmembrane region" description="Helical" evidence="6">
    <location>
        <begin position="336"/>
        <end position="356"/>
    </location>
</feature>
<feature type="region of interest" description="Disordered" evidence="5">
    <location>
        <begin position="1"/>
        <end position="27"/>
    </location>
</feature>
<dbReference type="PANTHER" id="PTHR23501">
    <property type="entry name" value="MAJOR FACILITATOR SUPERFAMILY"/>
    <property type="match status" value="1"/>
</dbReference>
<feature type="transmembrane region" description="Helical" evidence="6">
    <location>
        <begin position="163"/>
        <end position="188"/>
    </location>
</feature>
<dbReference type="Pfam" id="PF07690">
    <property type="entry name" value="MFS_1"/>
    <property type="match status" value="1"/>
</dbReference>
<dbReference type="InterPro" id="IPR011701">
    <property type="entry name" value="MFS"/>
</dbReference>
<evidence type="ECO:0000256" key="6">
    <source>
        <dbReference type="SAM" id="Phobius"/>
    </source>
</evidence>
<keyword evidence="4 6" id="KW-0472">Membrane</keyword>
<dbReference type="InterPro" id="IPR020846">
    <property type="entry name" value="MFS_dom"/>
</dbReference>
<feature type="domain" description="Major facilitator superfamily (MFS) profile" evidence="7">
    <location>
        <begin position="71"/>
        <end position="536"/>
    </location>
</feature>
<dbReference type="SUPFAM" id="SSF103473">
    <property type="entry name" value="MFS general substrate transporter"/>
    <property type="match status" value="1"/>
</dbReference>
<sequence>MSATVDQNERTPLIRHDTGADSASASSEETLLYTGNGDGRKHLAEPGDDGDHKSLHDTHFIGVTCGKFWVIFGSILLSIILSFFDGSILESIHPVISSHFHVANSASWLSTGFLLTCTVFQPIFGQISDIFGRRVPYLVSIAIFFISTVWCGTAWSFSSFLAARLLCGIGASGVTSLGAIICSDLIYIEHRGIYQSYISLAYGLGNCLGLAFGGLIVDSLGWRAVFGIQLPMLCVLFLATYLTLPSDLGPQLARERKIGLNRALGTIDITGSFLLVVGATALMLGLNLGGNVFPWSHPIVITSLIVFCLVSIPFVKVEKSTSNPAIPLSLLTRAPHANLILGNFLAGASINTILFNAPLFFQAVKLETPTNSGLRLLPASVGLMIASLLTGMLMARTRQLKPILLVGVIWLIGSCACSGILSTKVPDWVSVTVIAMAAFSQGALYPPTMMGVLSTSAQEDQAVITTTLSLLRSLGWVMGVAASSLVLQNALGTFLHQNVTGPNKADIISRVRKSITEIAKLDATHRRQVPMKWRFE</sequence>
<feature type="transmembrane region" description="Helical" evidence="6">
    <location>
        <begin position="265"/>
        <end position="289"/>
    </location>
</feature>
<dbReference type="InterPro" id="IPR036259">
    <property type="entry name" value="MFS_trans_sf"/>
</dbReference>
<feature type="transmembrane region" description="Helical" evidence="6">
    <location>
        <begin position="295"/>
        <end position="315"/>
    </location>
</feature>
<proteinExistence type="predicted"/>
<dbReference type="EMBL" id="PDNB01000010">
    <property type="protein sequence ID" value="PGH17484.1"/>
    <property type="molecule type" value="Genomic_DNA"/>
</dbReference>
<dbReference type="GO" id="GO:0015174">
    <property type="term" value="F:basic amino acid transmembrane transporter activity"/>
    <property type="evidence" value="ECO:0007669"/>
    <property type="project" value="TreeGrafter"/>
</dbReference>
<dbReference type="AlphaFoldDB" id="A0A2B7Y0A0"/>
<dbReference type="PROSITE" id="PS50850">
    <property type="entry name" value="MFS"/>
    <property type="match status" value="1"/>
</dbReference>
<feature type="transmembrane region" description="Helical" evidence="6">
    <location>
        <begin position="137"/>
        <end position="157"/>
    </location>
</feature>
<protein>
    <recommendedName>
        <fullName evidence="7">Major facilitator superfamily (MFS) profile domain-containing protein</fullName>
    </recommendedName>
</protein>
<feature type="compositionally biased region" description="Basic and acidic residues" evidence="5">
    <location>
        <begin position="7"/>
        <end position="19"/>
    </location>
</feature>
<keyword evidence="2 6" id="KW-0812">Transmembrane</keyword>
<dbReference type="GO" id="GO:0000329">
    <property type="term" value="C:fungal-type vacuole membrane"/>
    <property type="evidence" value="ECO:0007669"/>
    <property type="project" value="TreeGrafter"/>
</dbReference>
<name>A0A2B7Y0A0_9EURO</name>
<evidence type="ECO:0000256" key="2">
    <source>
        <dbReference type="ARBA" id="ARBA00022692"/>
    </source>
</evidence>
<dbReference type="Gene3D" id="1.20.1720.10">
    <property type="entry name" value="Multidrug resistance protein D"/>
    <property type="match status" value="1"/>
</dbReference>
<feature type="transmembrane region" description="Helical" evidence="6">
    <location>
        <begin position="200"/>
        <end position="217"/>
    </location>
</feature>
<evidence type="ECO:0000313" key="9">
    <source>
        <dbReference type="Proteomes" id="UP000223968"/>
    </source>
</evidence>
<evidence type="ECO:0000256" key="4">
    <source>
        <dbReference type="ARBA" id="ARBA00023136"/>
    </source>
</evidence>
<evidence type="ECO:0000256" key="3">
    <source>
        <dbReference type="ARBA" id="ARBA00022989"/>
    </source>
</evidence>
<keyword evidence="3 6" id="KW-1133">Transmembrane helix</keyword>
<dbReference type="OrthoDB" id="419537at2759"/>
<feature type="transmembrane region" description="Helical" evidence="6">
    <location>
        <begin position="376"/>
        <end position="395"/>
    </location>
</feature>
<feature type="transmembrane region" description="Helical" evidence="6">
    <location>
        <begin position="402"/>
        <end position="422"/>
    </location>
</feature>
<gene>
    <name evidence="8" type="ORF">AJ79_01084</name>
</gene>
<accession>A0A2B7Y0A0</accession>
<reference evidence="8 9" key="1">
    <citation type="submission" date="2017-10" db="EMBL/GenBank/DDBJ databases">
        <title>Comparative genomics in systemic dimorphic fungi from Ajellomycetaceae.</title>
        <authorList>
            <person name="Munoz J.F."/>
            <person name="Mcewen J.G."/>
            <person name="Clay O.K."/>
            <person name="Cuomo C.A."/>
        </authorList>
    </citation>
    <scope>NUCLEOTIDE SEQUENCE [LARGE SCALE GENOMIC DNA]</scope>
    <source>
        <strain evidence="8 9">UAMH5409</strain>
    </source>
</reference>
<feature type="transmembrane region" description="Helical" evidence="6">
    <location>
        <begin position="428"/>
        <end position="445"/>
    </location>
</feature>
<dbReference type="Gene3D" id="1.20.1250.20">
    <property type="entry name" value="MFS general substrate transporter like domains"/>
    <property type="match status" value="1"/>
</dbReference>
<feature type="transmembrane region" description="Helical" evidence="6">
    <location>
        <begin position="68"/>
        <end position="88"/>
    </location>
</feature>
<keyword evidence="9" id="KW-1185">Reference proteome</keyword>
<organism evidence="8 9">
    <name type="scientific">Helicocarpus griseus UAMH5409</name>
    <dbReference type="NCBI Taxonomy" id="1447875"/>
    <lineage>
        <taxon>Eukaryota</taxon>
        <taxon>Fungi</taxon>
        <taxon>Dikarya</taxon>
        <taxon>Ascomycota</taxon>
        <taxon>Pezizomycotina</taxon>
        <taxon>Eurotiomycetes</taxon>
        <taxon>Eurotiomycetidae</taxon>
        <taxon>Onygenales</taxon>
        <taxon>Ajellomycetaceae</taxon>
        <taxon>Helicocarpus</taxon>
    </lineage>
</organism>